<evidence type="ECO:0000313" key="3">
    <source>
        <dbReference type="Proteomes" id="UP001501588"/>
    </source>
</evidence>
<dbReference type="Proteomes" id="UP001501588">
    <property type="component" value="Unassembled WGS sequence"/>
</dbReference>
<sequence>MNTLFDGQRSVTGGARPDEALLRVVAEMDPGWTVLRDCALGDGDDGVQVRVRYALLHPDLGIALLDLLPGATTPGAPNRLRKLLDAARFRSAFGDYPPIVYLCVPSRSLFGLNGLLVREFDLQRPLALAGGDAWVGAVQGVLTAEPPLCAPGQAFTETQPAFPSPLAARTGAFGDGAGRPAPRPSPGLRGLAVFWGVVGMAFGGGALILQSLGPPEASPAVAHARGTNRGEPEPPQPTMGVPEAWRAPSDSDKTRLPSPSPIFALWPAERMPVRFGAGAPETDGLALFDPGVDEDRSAAESAKPAPSPKSSAFATAGGASTGRDGAGGARDSLDEDSPRPVQADAAALPPAVAGGAGAAAASAAPEASTAGSDTGVLATEAETPQPFPGRFRDRTEPAFPPDAPALASPASPEVAPIAATPPEARGGEGAGSIDDPDAAPADPPGVTASPTAAAVQEPSSTAFESDGGLPARRSTASDDPPAPAGTPALTGTGPLPSGAAALATGSDDAPPPSAAAEQASEPSGAAGAPPVEDARDAARADPRGARTQEYPAGGSDAPPLGRVAEPEEVAGAVAAPVEAATPAVRGSTPDGESATPVPTPAVGALPMEPSAMPGTPVPQTAAVPPAGAAEPAPPSAVTPVARPAVQEPRGGAAPAGDTARRNPAVVSMPPSLVEALVSRGDAMMARRDISAARLLYERAAVAGNARAASALGRTYDPAFLAEIGARGISGDPALATAWYQKAISLGDGSAMARMDALGGPDSAARSRP</sequence>
<dbReference type="InterPro" id="IPR011990">
    <property type="entry name" value="TPR-like_helical_dom_sf"/>
</dbReference>
<feature type="compositionally biased region" description="Low complexity" evidence="1">
    <location>
        <begin position="343"/>
        <end position="372"/>
    </location>
</feature>
<feature type="region of interest" description="Disordered" evidence="1">
    <location>
        <begin position="581"/>
        <end position="663"/>
    </location>
</feature>
<comment type="caution">
    <text evidence="2">The sequence shown here is derived from an EMBL/GenBank/DDBJ whole genome shotgun (WGS) entry which is preliminary data.</text>
</comment>
<feature type="compositionally biased region" description="Low complexity" evidence="1">
    <location>
        <begin position="485"/>
        <end position="498"/>
    </location>
</feature>
<feature type="compositionally biased region" description="Low complexity" evidence="1">
    <location>
        <begin position="299"/>
        <end position="323"/>
    </location>
</feature>
<proteinExistence type="predicted"/>
<dbReference type="Gene3D" id="1.25.40.10">
    <property type="entry name" value="Tetratricopeptide repeat domain"/>
    <property type="match status" value="1"/>
</dbReference>
<name>A0ABP3PR63_9PROT</name>
<feature type="region of interest" description="Disordered" evidence="1">
    <location>
        <begin position="216"/>
        <end position="260"/>
    </location>
</feature>
<keyword evidence="3" id="KW-1185">Reference proteome</keyword>
<evidence type="ECO:0008006" key="4">
    <source>
        <dbReference type="Google" id="ProtNLM"/>
    </source>
</evidence>
<accession>A0ABP3PR63</accession>
<protein>
    <recommendedName>
        <fullName evidence="4">Sel1 repeat family protein</fullName>
    </recommendedName>
</protein>
<dbReference type="SUPFAM" id="SSF81901">
    <property type="entry name" value="HCP-like"/>
    <property type="match status" value="1"/>
</dbReference>
<feature type="compositionally biased region" description="Basic and acidic residues" evidence="1">
    <location>
        <begin position="532"/>
        <end position="546"/>
    </location>
</feature>
<feature type="compositionally biased region" description="Low complexity" evidence="1">
    <location>
        <begin position="514"/>
        <end position="531"/>
    </location>
</feature>
<dbReference type="EMBL" id="BAAAFZ010000008">
    <property type="protein sequence ID" value="GAA0573330.1"/>
    <property type="molecule type" value="Genomic_DNA"/>
</dbReference>
<dbReference type="RefSeq" id="WP_343894054.1">
    <property type="nucleotide sequence ID" value="NZ_BAAAFZ010000008.1"/>
</dbReference>
<reference evidence="3" key="1">
    <citation type="journal article" date="2019" name="Int. J. Syst. Evol. Microbiol.">
        <title>The Global Catalogue of Microorganisms (GCM) 10K type strain sequencing project: providing services to taxonomists for standard genome sequencing and annotation.</title>
        <authorList>
            <consortium name="The Broad Institute Genomics Platform"/>
            <consortium name="The Broad Institute Genome Sequencing Center for Infectious Disease"/>
            <person name="Wu L."/>
            <person name="Ma J."/>
        </authorList>
    </citation>
    <scope>NUCLEOTIDE SEQUENCE [LARGE SCALE GENOMIC DNA]</scope>
    <source>
        <strain evidence="3">JCM 9933</strain>
    </source>
</reference>
<gene>
    <name evidence="2" type="ORF">GCM10009416_09990</name>
</gene>
<feature type="compositionally biased region" description="Low complexity" evidence="1">
    <location>
        <begin position="613"/>
        <end position="630"/>
    </location>
</feature>
<organism evidence="2 3">
    <name type="scientific">Craurococcus roseus</name>
    <dbReference type="NCBI Taxonomy" id="77585"/>
    <lineage>
        <taxon>Bacteria</taxon>
        <taxon>Pseudomonadati</taxon>
        <taxon>Pseudomonadota</taxon>
        <taxon>Alphaproteobacteria</taxon>
        <taxon>Acetobacterales</taxon>
        <taxon>Acetobacteraceae</taxon>
        <taxon>Craurococcus</taxon>
    </lineage>
</organism>
<evidence type="ECO:0000256" key="1">
    <source>
        <dbReference type="SAM" id="MobiDB-lite"/>
    </source>
</evidence>
<feature type="region of interest" description="Disordered" evidence="1">
    <location>
        <begin position="282"/>
        <end position="565"/>
    </location>
</feature>
<evidence type="ECO:0000313" key="2">
    <source>
        <dbReference type="EMBL" id="GAA0573330.1"/>
    </source>
</evidence>
<feature type="compositionally biased region" description="Low complexity" evidence="1">
    <location>
        <begin position="404"/>
        <end position="416"/>
    </location>
</feature>